<protein>
    <submittedName>
        <fullName evidence="2">Uncharacterized protein</fullName>
    </submittedName>
</protein>
<feature type="region of interest" description="Disordered" evidence="1">
    <location>
        <begin position="538"/>
        <end position="571"/>
    </location>
</feature>
<reference evidence="2" key="1">
    <citation type="submission" date="2021-01" db="UniProtKB">
        <authorList>
            <consortium name="EnsemblMetazoa"/>
        </authorList>
    </citation>
    <scope>IDENTIFICATION</scope>
</reference>
<dbReference type="PANTHER" id="PTHR33104:SF2">
    <property type="entry name" value="CXC3 LIKE CYSTEINE CLUSTER DOMAIN-CONTAINING PROTEIN"/>
    <property type="match status" value="1"/>
</dbReference>
<proteinExistence type="predicted"/>
<dbReference type="AlphaFoldDB" id="A0A7M5X6Q4"/>
<evidence type="ECO:0000313" key="3">
    <source>
        <dbReference type="Proteomes" id="UP000594262"/>
    </source>
</evidence>
<dbReference type="EnsemblMetazoa" id="CLYHEMT018707.2">
    <property type="protein sequence ID" value="CLYHEMP018707.2"/>
    <property type="gene ID" value="CLYHEMG018707"/>
</dbReference>
<keyword evidence="3" id="KW-1185">Reference proteome</keyword>
<dbReference type="InterPro" id="IPR040521">
    <property type="entry name" value="KDZ"/>
</dbReference>
<organism evidence="2 3">
    <name type="scientific">Clytia hemisphaerica</name>
    <dbReference type="NCBI Taxonomy" id="252671"/>
    <lineage>
        <taxon>Eukaryota</taxon>
        <taxon>Metazoa</taxon>
        <taxon>Cnidaria</taxon>
        <taxon>Hydrozoa</taxon>
        <taxon>Hydroidolina</taxon>
        <taxon>Leptothecata</taxon>
        <taxon>Obeliida</taxon>
        <taxon>Clytiidae</taxon>
        <taxon>Clytia</taxon>
    </lineage>
</organism>
<accession>A0A7M5X6Q4</accession>
<feature type="compositionally biased region" description="Acidic residues" evidence="1">
    <location>
        <begin position="561"/>
        <end position="571"/>
    </location>
</feature>
<name>A0A7M5X6Q4_9CNID</name>
<evidence type="ECO:0000256" key="1">
    <source>
        <dbReference type="SAM" id="MobiDB-lite"/>
    </source>
</evidence>
<dbReference type="OrthoDB" id="2020542at2759"/>
<sequence>MRRLLSMKNVSSFGTDFPNACLVGSSLQSFLRSLSDISISNGRNGTINANTFVQVYREYNFAQYEIEKRLSFSWFDCPACGDQQHSCHVDGNCKLYRYKTSGKLVSNSYYGDIFIAKNQHVDDLLEELNYNPKRNSEPVHCGGSILKAAQNVSRKKASLDETGFEYCVCRHGVAQRGVNMYRGEIFGYAYYLQKGIMVDNNVKFMWWYDVICKYWAWLESHDPFIKEDMNPALSVLHGKMHQMLCQVKYGGRWQTGAALTSGEEAEQVNSYLSRLTNTTKYMLPQNRDDTITEFAMDWNGRKIRNLAMTLVQRYKKVQKELGKISKPTNFDELEQKKQDFILTTQEYAKKGEGDEKEKKLMEEIAKIRFEVAMRSAMIGKFAASSKQRTKLRRKNTNDNEKADKLEAKLKEIFGNSDSWKKHLEETERKLEIRKKSKQTIDDGMLYQRHLEEKKLLVEEMKNFTSHYKKKLMSLKTGKSCALASNYTSDIHDKPTLEMQHDTLMEEGEQNLRRKAIDLCSQQLSIGIELFSKVVTNDFSEIPDEENESEFPKSDHETSDTSSDEIDEHNES</sequence>
<dbReference type="Pfam" id="PF18758">
    <property type="entry name" value="KDZ"/>
    <property type="match status" value="1"/>
</dbReference>
<evidence type="ECO:0000313" key="2">
    <source>
        <dbReference type="EnsemblMetazoa" id="CLYHEMP018707.2"/>
    </source>
</evidence>
<dbReference type="Proteomes" id="UP000594262">
    <property type="component" value="Unplaced"/>
</dbReference>
<feature type="compositionally biased region" description="Basic and acidic residues" evidence="1">
    <location>
        <begin position="549"/>
        <end position="558"/>
    </location>
</feature>
<dbReference type="PANTHER" id="PTHR33104">
    <property type="entry name" value="SI:DKEY-29D5.2"/>
    <property type="match status" value="1"/>
</dbReference>